<protein>
    <submittedName>
        <fullName evidence="2">Ribosomal protein S12 methylthiotransferase accessory factor</fullName>
    </submittedName>
</protein>
<sequence>MSALADLETLAADLNRSSAGINSYHDRSMTPAQTFAAIKPHLREFGITRVGLLTGLDVLNIPVAFATRPNSHTLSVFQGKGIDKEAAMTSAAMEAIETRVAEIAPADLTLASLDNMKAERAAMIDLDSVARCAPDEIGDGQIPWCSGFDLLSGSTAFVPWWLVGLDHRGERPPGFEQSSDGLASGNTPAEAVLHGLCELVERDAWALTQLKSPEQLKQNRIDPRAFGDAVIDVLVDRIRQAGMRLLLIDMTTDIGVPAFLAVIIPGNLSDRVDARWAQVCGGCGCHPDPVRAALRAITEAAQSRLTAIAGSRDDFSPRIYQRIDRNAGMRQVVDLCNDDAALKPFPMRPMRPMTIQDTIRHVAGRLRAACITQIIAVPLSHPTLPVSVVRVIVPGLEVDISGQYIQLGLRAVNVIREAAA</sequence>
<keyword evidence="2" id="KW-0689">Ribosomal protein</keyword>
<keyword evidence="2" id="KW-0687">Ribonucleoprotein</keyword>
<dbReference type="PANTHER" id="PTHR37809">
    <property type="entry name" value="RIBOSOMAL PROTEIN S12 METHYLTHIOTRANSFERASE ACCESSORY FACTOR YCAO"/>
    <property type="match status" value="1"/>
</dbReference>
<dbReference type="PROSITE" id="PS51664">
    <property type="entry name" value="YCAO"/>
    <property type="match status" value="1"/>
</dbReference>
<dbReference type="Gene3D" id="3.30.40.250">
    <property type="match status" value="1"/>
</dbReference>
<dbReference type="Pfam" id="PF02624">
    <property type="entry name" value="YcaO"/>
    <property type="match status" value="1"/>
</dbReference>
<organism evidence="2 3">
    <name type="scientific">Rhizobium viscosum</name>
    <name type="common">Arthrobacter viscosus</name>
    <dbReference type="NCBI Taxonomy" id="1673"/>
    <lineage>
        <taxon>Bacteria</taxon>
        <taxon>Pseudomonadati</taxon>
        <taxon>Pseudomonadota</taxon>
        <taxon>Alphaproteobacteria</taxon>
        <taxon>Hyphomicrobiales</taxon>
        <taxon>Rhizobiaceae</taxon>
        <taxon>Rhizobium/Agrobacterium group</taxon>
        <taxon>Rhizobium</taxon>
    </lineage>
</organism>
<dbReference type="Gene3D" id="3.30.1330.230">
    <property type="match status" value="1"/>
</dbReference>
<dbReference type="GO" id="GO:0005840">
    <property type="term" value="C:ribosome"/>
    <property type="evidence" value="ECO:0007669"/>
    <property type="project" value="UniProtKB-KW"/>
</dbReference>
<reference evidence="2 3" key="1">
    <citation type="submission" date="2020-10" db="EMBL/GenBank/DDBJ databases">
        <title>Sequencing the genomes of 1000 actinobacteria strains.</title>
        <authorList>
            <person name="Klenk H.-P."/>
        </authorList>
    </citation>
    <scope>NUCLEOTIDE SEQUENCE [LARGE SCALE GENOMIC DNA]</scope>
    <source>
        <strain evidence="2 3">DSM 7307</strain>
    </source>
</reference>
<proteinExistence type="predicted"/>
<name>A0ABR9IZ07_RHIVS</name>
<dbReference type="Proteomes" id="UP000620262">
    <property type="component" value="Unassembled WGS sequence"/>
</dbReference>
<dbReference type="EMBL" id="JADBEC010000002">
    <property type="protein sequence ID" value="MBE1508428.1"/>
    <property type="molecule type" value="Genomic_DNA"/>
</dbReference>
<dbReference type="NCBIfam" id="TIGR00702">
    <property type="entry name" value="YcaO-type kinase domain"/>
    <property type="match status" value="1"/>
</dbReference>
<gene>
    <name evidence="2" type="ORF">H4W29_005673</name>
</gene>
<dbReference type="Gene3D" id="3.30.160.660">
    <property type="match status" value="1"/>
</dbReference>
<feature type="domain" description="YcaO" evidence="1">
    <location>
        <begin position="79"/>
        <end position="420"/>
    </location>
</feature>
<dbReference type="RefSeq" id="WP_192732029.1">
    <property type="nucleotide sequence ID" value="NZ_BAAAVL010000010.1"/>
</dbReference>
<comment type="caution">
    <text evidence="2">The sequence shown here is derived from an EMBL/GenBank/DDBJ whole genome shotgun (WGS) entry which is preliminary data.</text>
</comment>
<keyword evidence="3" id="KW-1185">Reference proteome</keyword>
<dbReference type="InterPro" id="IPR003776">
    <property type="entry name" value="YcaO-like_dom"/>
</dbReference>
<dbReference type="PANTHER" id="PTHR37809:SF1">
    <property type="entry name" value="RIBOSOMAL PROTEIN S12 METHYLTHIOTRANSFERASE ACCESSORY FACTOR YCAO"/>
    <property type="match status" value="1"/>
</dbReference>
<accession>A0ABR9IZ07</accession>
<evidence type="ECO:0000313" key="2">
    <source>
        <dbReference type="EMBL" id="MBE1508428.1"/>
    </source>
</evidence>
<evidence type="ECO:0000313" key="3">
    <source>
        <dbReference type="Proteomes" id="UP000620262"/>
    </source>
</evidence>
<evidence type="ECO:0000259" key="1">
    <source>
        <dbReference type="PROSITE" id="PS51664"/>
    </source>
</evidence>